<dbReference type="Gene3D" id="1.20.1560.10">
    <property type="entry name" value="ABC transporter type 1, transmembrane domain"/>
    <property type="match status" value="1"/>
</dbReference>
<dbReference type="HOGENOM" id="CLU_000604_84_9_5"/>
<gene>
    <name evidence="14" type="ordered locus">Plav_0818</name>
</gene>
<organism evidence="14 15">
    <name type="scientific">Parvibaculum lavamentivorans (strain DS-1 / DSM 13023 / NCIMB 13966)</name>
    <dbReference type="NCBI Taxonomy" id="402881"/>
    <lineage>
        <taxon>Bacteria</taxon>
        <taxon>Pseudomonadati</taxon>
        <taxon>Pseudomonadota</taxon>
        <taxon>Alphaproteobacteria</taxon>
        <taxon>Hyphomicrobiales</taxon>
        <taxon>Parvibaculaceae</taxon>
        <taxon>Parvibaculum</taxon>
    </lineage>
</organism>
<dbReference type="FunFam" id="3.40.50.300:FF:000221">
    <property type="entry name" value="Multidrug ABC transporter ATP-binding protein"/>
    <property type="match status" value="1"/>
</dbReference>
<dbReference type="GO" id="GO:0005524">
    <property type="term" value="F:ATP binding"/>
    <property type="evidence" value="ECO:0007669"/>
    <property type="project" value="UniProtKB-KW"/>
</dbReference>
<evidence type="ECO:0000256" key="2">
    <source>
        <dbReference type="ARBA" id="ARBA00005417"/>
    </source>
</evidence>
<evidence type="ECO:0000256" key="4">
    <source>
        <dbReference type="ARBA" id="ARBA00022475"/>
    </source>
</evidence>
<dbReference type="Pfam" id="PF00005">
    <property type="entry name" value="ABC_tran"/>
    <property type="match status" value="1"/>
</dbReference>
<dbReference type="PANTHER" id="PTHR43394:SF1">
    <property type="entry name" value="ATP-BINDING CASSETTE SUB-FAMILY B MEMBER 10, MITOCHONDRIAL"/>
    <property type="match status" value="1"/>
</dbReference>
<feature type="domain" description="ABC transmembrane type-1" evidence="13">
    <location>
        <begin position="9"/>
        <end position="278"/>
    </location>
</feature>
<evidence type="ECO:0000256" key="6">
    <source>
        <dbReference type="ARBA" id="ARBA00022692"/>
    </source>
</evidence>
<reference evidence="14 15" key="1">
    <citation type="journal article" date="2011" name="Stand. Genomic Sci.">
        <title>Complete genome sequence of Parvibaculum lavamentivorans type strain (DS-1(T)).</title>
        <authorList>
            <person name="Schleheck D."/>
            <person name="Weiss M."/>
            <person name="Pitluck S."/>
            <person name="Bruce D."/>
            <person name="Land M.L."/>
            <person name="Han S."/>
            <person name="Saunders E."/>
            <person name="Tapia R."/>
            <person name="Detter C."/>
            <person name="Brettin T."/>
            <person name="Han J."/>
            <person name="Woyke T."/>
            <person name="Goodwin L."/>
            <person name="Pennacchio L."/>
            <person name="Nolan M."/>
            <person name="Cook A.M."/>
            <person name="Kjelleberg S."/>
            <person name="Thomas T."/>
        </authorList>
    </citation>
    <scope>NUCLEOTIDE SEQUENCE [LARGE SCALE GENOMIC DNA]</scope>
    <source>
        <strain evidence="15">DS-1 / DSM 13023 / NCIMB 13966</strain>
    </source>
</reference>
<name>A7HRA8_PARL1</name>
<dbReference type="InterPro" id="IPR003439">
    <property type="entry name" value="ABC_transporter-like_ATP-bd"/>
</dbReference>
<keyword evidence="10 11" id="KW-0472">Membrane</keyword>
<dbReference type="GO" id="GO:0015421">
    <property type="term" value="F:ABC-type oligopeptide transporter activity"/>
    <property type="evidence" value="ECO:0007669"/>
    <property type="project" value="TreeGrafter"/>
</dbReference>
<dbReference type="SUPFAM" id="SSF90123">
    <property type="entry name" value="ABC transporter transmembrane region"/>
    <property type="match status" value="1"/>
</dbReference>
<dbReference type="Pfam" id="PF00664">
    <property type="entry name" value="ABC_membrane"/>
    <property type="match status" value="1"/>
</dbReference>
<dbReference type="InterPro" id="IPR017871">
    <property type="entry name" value="ABC_transporter-like_CS"/>
</dbReference>
<dbReference type="SMART" id="SM00382">
    <property type="entry name" value="AAA"/>
    <property type="match status" value="1"/>
</dbReference>
<feature type="transmembrane region" description="Helical" evidence="11">
    <location>
        <begin position="113"/>
        <end position="130"/>
    </location>
</feature>
<dbReference type="InterPro" id="IPR039421">
    <property type="entry name" value="Type_1_exporter"/>
</dbReference>
<evidence type="ECO:0000256" key="9">
    <source>
        <dbReference type="ARBA" id="ARBA00022989"/>
    </source>
</evidence>
<keyword evidence="4" id="KW-1003">Cell membrane</keyword>
<dbReference type="InterPro" id="IPR036640">
    <property type="entry name" value="ABC1_TM_sf"/>
</dbReference>
<sequence>MSLINAGRLLEAFMPLFLKMGIDRIAVGDMRLAVPALAILGLMVLRYIAFNLGRRYVREVGVDAAFDLRQRLYWHLELQGPRFFSRYTTGDLMARAINDIMLIRQLIGMGTRLLFVLGFSGIIAFIFMFYQSPSLTLLLLPALPVFAVIGWVIAKKIFTQSTQVQEGFSSLSAQVQENLNGIRTIQTHAQEARETDRFAASSDHYAKNYYKLMSLNSGLTSAMLMATGFTTLIVVGYGGLQVVEGVITLGTFTAFIFYLNMMLAPIKEGGVMVTLFQRGGSAAARIFEILDHEPEIRDAPDAAPLDEIGGAITLNHLSYVHPAANGEGWPALNDVSLEIRKGEMIALLGRVGSGKSTLLRLIVRLLDPPPGTVYLDGRDIRMLPVSQVRSEVAMVPQDPFLFATHIAQNISYDNPDRATEEVWRAAESADLEATIRRFPHRLETMVGERGVTLSGGQKQRASLARGLVRETPVLLLDDCFSSVDTETEEFILSRLKTLRQGRTTLMVSHRVSTARHADRIIVLDEGRVAEIGTHHELIAKGGLYATLERQQGRRDELVQTLTETTGGEA</sequence>
<comment type="subcellular location">
    <subcellularLocation>
        <location evidence="1">Cell membrane</location>
        <topology evidence="1">Multi-pass membrane protein</topology>
    </subcellularLocation>
</comment>
<dbReference type="PROSITE" id="PS50893">
    <property type="entry name" value="ABC_TRANSPORTER_2"/>
    <property type="match status" value="1"/>
</dbReference>
<dbReference type="EMBL" id="CP000774">
    <property type="protein sequence ID" value="ABS62441.1"/>
    <property type="molecule type" value="Genomic_DNA"/>
</dbReference>
<evidence type="ECO:0000256" key="3">
    <source>
        <dbReference type="ARBA" id="ARBA00022448"/>
    </source>
</evidence>
<dbReference type="PANTHER" id="PTHR43394">
    <property type="entry name" value="ATP-DEPENDENT PERMEASE MDL1, MITOCHONDRIAL"/>
    <property type="match status" value="1"/>
</dbReference>
<evidence type="ECO:0000256" key="11">
    <source>
        <dbReference type="SAM" id="Phobius"/>
    </source>
</evidence>
<dbReference type="KEGG" id="pla:Plav_0818"/>
<dbReference type="eggNOG" id="COG1132">
    <property type="taxonomic scope" value="Bacteria"/>
</dbReference>
<dbReference type="PROSITE" id="PS00211">
    <property type="entry name" value="ABC_TRANSPORTER_1"/>
    <property type="match status" value="1"/>
</dbReference>
<dbReference type="GO" id="GO:0016887">
    <property type="term" value="F:ATP hydrolysis activity"/>
    <property type="evidence" value="ECO:0007669"/>
    <property type="project" value="InterPro"/>
</dbReference>
<keyword evidence="6 11" id="KW-0812">Transmembrane</keyword>
<keyword evidence="15" id="KW-1185">Reference proteome</keyword>
<dbReference type="PROSITE" id="PS50929">
    <property type="entry name" value="ABC_TM1F"/>
    <property type="match status" value="1"/>
</dbReference>
<keyword evidence="5" id="KW-0762">Sugar transport</keyword>
<proteinExistence type="inferred from homology"/>
<protein>
    <submittedName>
        <fullName evidence="14">ABC transporter related</fullName>
    </submittedName>
</protein>
<evidence type="ECO:0000256" key="7">
    <source>
        <dbReference type="ARBA" id="ARBA00022741"/>
    </source>
</evidence>
<dbReference type="Proteomes" id="UP000006377">
    <property type="component" value="Chromosome"/>
</dbReference>
<evidence type="ECO:0000259" key="12">
    <source>
        <dbReference type="PROSITE" id="PS50893"/>
    </source>
</evidence>
<dbReference type="AlphaFoldDB" id="A7HRA8"/>
<feature type="domain" description="ABC transporter" evidence="12">
    <location>
        <begin position="312"/>
        <end position="550"/>
    </location>
</feature>
<evidence type="ECO:0000256" key="1">
    <source>
        <dbReference type="ARBA" id="ARBA00004651"/>
    </source>
</evidence>
<evidence type="ECO:0000313" key="14">
    <source>
        <dbReference type="EMBL" id="ABS62441.1"/>
    </source>
</evidence>
<evidence type="ECO:0000313" key="15">
    <source>
        <dbReference type="Proteomes" id="UP000006377"/>
    </source>
</evidence>
<dbReference type="STRING" id="402881.Plav_0818"/>
<keyword evidence="8" id="KW-0067">ATP-binding</keyword>
<dbReference type="InterPro" id="IPR027417">
    <property type="entry name" value="P-loop_NTPase"/>
</dbReference>
<dbReference type="GO" id="GO:0005886">
    <property type="term" value="C:plasma membrane"/>
    <property type="evidence" value="ECO:0007669"/>
    <property type="project" value="UniProtKB-SubCell"/>
</dbReference>
<feature type="transmembrane region" description="Helical" evidence="11">
    <location>
        <begin position="32"/>
        <end position="49"/>
    </location>
</feature>
<dbReference type="SUPFAM" id="SSF52540">
    <property type="entry name" value="P-loop containing nucleoside triphosphate hydrolases"/>
    <property type="match status" value="1"/>
</dbReference>
<evidence type="ECO:0000256" key="10">
    <source>
        <dbReference type="ARBA" id="ARBA00023136"/>
    </source>
</evidence>
<keyword evidence="3" id="KW-0813">Transport</keyword>
<dbReference type="Gene3D" id="3.40.50.300">
    <property type="entry name" value="P-loop containing nucleotide triphosphate hydrolases"/>
    <property type="match status" value="1"/>
</dbReference>
<accession>A7HRA8</accession>
<evidence type="ECO:0000259" key="13">
    <source>
        <dbReference type="PROSITE" id="PS50929"/>
    </source>
</evidence>
<dbReference type="InterPro" id="IPR011527">
    <property type="entry name" value="ABC1_TM_dom"/>
</dbReference>
<keyword evidence="7" id="KW-0547">Nucleotide-binding</keyword>
<feature type="transmembrane region" description="Helical" evidence="11">
    <location>
        <begin position="219"/>
        <end position="240"/>
    </location>
</feature>
<feature type="transmembrane region" description="Helical" evidence="11">
    <location>
        <begin position="136"/>
        <end position="154"/>
    </location>
</feature>
<evidence type="ECO:0000256" key="5">
    <source>
        <dbReference type="ARBA" id="ARBA00022597"/>
    </source>
</evidence>
<comment type="similarity">
    <text evidence="2">Belongs to the ABC transporter superfamily.</text>
</comment>
<keyword evidence="9 11" id="KW-1133">Transmembrane helix</keyword>
<feature type="transmembrane region" description="Helical" evidence="11">
    <location>
        <begin position="246"/>
        <end position="266"/>
    </location>
</feature>
<dbReference type="InterPro" id="IPR003593">
    <property type="entry name" value="AAA+_ATPase"/>
</dbReference>
<evidence type="ECO:0000256" key="8">
    <source>
        <dbReference type="ARBA" id="ARBA00022840"/>
    </source>
</evidence>